<keyword evidence="8" id="KW-0808">Transferase</keyword>
<dbReference type="SUPFAM" id="SSF56112">
    <property type="entry name" value="Protein kinase-like (PK-like)"/>
    <property type="match status" value="1"/>
</dbReference>
<dbReference type="OMA" id="CHAKPRM"/>
<evidence type="ECO:0000256" key="1">
    <source>
        <dbReference type="ARBA" id="ARBA00004173"/>
    </source>
</evidence>
<evidence type="ECO:0000256" key="5">
    <source>
        <dbReference type="ARBA" id="ARBA00023128"/>
    </source>
</evidence>
<dbReference type="GO" id="GO:0016740">
    <property type="term" value="F:transferase activity"/>
    <property type="evidence" value="ECO:0007669"/>
    <property type="project" value="UniProtKB-KW"/>
</dbReference>
<dbReference type="InterPro" id="IPR011009">
    <property type="entry name" value="Kinase-like_dom_sf"/>
</dbReference>
<dbReference type="VEuPathDB" id="FungiDB:ATCC64974_2200"/>
<feature type="domain" description="Aminoglycoside phosphotransferase" evidence="7">
    <location>
        <begin position="59"/>
        <end position="340"/>
    </location>
</feature>
<evidence type="ECO:0000313" key="9">
    <source>
        <dbReference type="Proteomes" id="UP000068243"/>
    </source>
</evidence>
<dbReference type="EMBL" id="BCMY01000013">
    <property type="protein sequence ID" value="GAQ44621.1"/>
    <property type="molecule type" value="Genomic_DNA"/>
</dbReference>
<protein>
    <recommendedName>
        <fullName evidence="3">Altered inheritance of mitochondria protein 9, mitochondrial</fullName>
    </recommendedName>
    <alternativeName>
        <fullName evidence="6">Found in mitochondrial proteome protein 29</fullName>
    </alternativeName>
</protein>
<evidence type="ECO:0000256" key="4">
    <source>
        <dbReference type="ARBA" id="ARBA00022946"/>
    </source>
</evidence>
<proteinExistence type="inferred from homology"/>
<keyword evidence="5" id="KW-0496">Mitochondrion</keyword>
<evidence type="ECO:0000313" key="8">
    <source>
        <dbReference type="EMBL" id="GAQ44621.1"/>
    </source>
</evidence>
<organism evidence="8 9">
    <name type="scientific">Aspergillus niger</name>
    <dbReference type="NCBI Taxonomy" id="5061"/>
    <lineage>
        <taxon>Eukaryota</taxon>
        <taxon>Fungi</taxon>
        <taxon>Dikarya</taxon>
        <taxon>Ascomycota</taxon>
        <taxon>Pezizomycotina</taxon>
        <taxon>Eurotiomycetes</taxon>
        <taxon>Eurotiomycetidae</taxon>
        <taxon>Eurotiales</taxon>
        <taxon>Aspergillaceae</taxon>
        <taxon>Aspergillus</taxon>
        <taxon>Aspergillus subgen. Circumdati</taxon>
    </lineage>
</organism>
<dbReference type="VEuPathDB" id="FungiDB:ASPNIDRAFT2_1136414"/>
<accession>A0A100IPE2</accession>
<keyword evidence="4" id="KW-0809">Transit peptide</keyword>
<dbReference type="VEuPathDB" id="FungiDB:M747DRAFT_237014"/>
<dbReference type="OrthoDB" id="2831558at2759"/>
<comment type="subcellular location">
    <subcellularLocation>
        <location evidence="1">Mitochondrion</location>
    </subcellularLocation>
</comment>
<evidence type="ECO:0000256" key="2">
    <source>
        <dbReference type="ARBA" id="ARBA00005543"/>
    </source>
</evidence>
<dbReference type="VEuPathDB" id="FungiDB:An14g02500"/>
<dbReference type="PANTHER" id="PTHR36091">
    <property type="entry name" value="ALTERED INHERITANCE OF MITOCHONDRIA PROTEIN 9, MITOCHONDRIAL"/>
    <property type="match status" value="1"/>
</dbReference>
<name>A0A100IPE2_ASPNG</name>
<comment type="similarity">
    <text evidence="2">Belongs to the AIM9 family.</text>
</comment>
<dbReference type="InterPro" id="IPR002575">
    <property type="entry name" value="Aminoglycoside_PTrfase"/>
</dbReference>
<comment type="caution">
    <text evidence="8">The sequence shown here is derived from an EMBL/GenBank/DDBJ whole genome shotgun (WGS) entry which is preliminary data.</text>
</comment>
<gene>
    <name evidence="8" type="ORF">ABL_07282</name>
</gene>
<reference evidence="9" key="1">
    <citation type="journal article" date="2016" name="Genome Announc.">
        <title>Draft genome sequence of Aspergillus niger strain An76.</title>
        <authorList>
            <person name="Gong W."/>
            <person name="Cheng Z."/>
            <person name="Zhang H."/>
            <person name="Liu L."/>
            <person name="Gao P."/>
            <person name="Wang L."/>
        </authorList>
    </citation>
    <scope>NUCLEOTIDE SEQUENCE [LARGE SCALE GENOMIC DNA]</scope>
    <source>
        <strain evidence="9">An76</strain>
    </source>
</reference>
<sequence>MLWNQASASQAPGRWLRRRDPQHLAARYREFNLDNLLEAVNLSSGHKGARCVKVSKCVEGQYNKAFVLTMGNGEQLVARLPNPDAGPTFFTTASEVATRHFVREFLGIPVPRIYAWSTDRLNSVGAEYIIEEKVTGYSLGSIWGRMSRSSQFVIIDQVVEIERKLASVSFPMQGCLYYTSDLESKVPDAEGLDIMLSKLSGLKIDNCGQLSCFAIGPSNDRKLWNGERHSMKLHRGPWTNPIHYVTALGVNELNWARCHAKPRMNHYRSTEIAENPNEYLALLQRYLDIAPHLVPKQPCFESENINTLSHPDLHLDNIFIDPETHQITSIIDWQLAAITPSFLQHPHPQMLELSLSPGSEEQRSREKELLEYYYKSLIKVAAYWDQLRQDDTSCPIGFIADELAAHEHERGLIEGLSNIGQQLDEEGLIPIGGMVRPEEYEHAKMVSEYFKSEFKNLAEGDQQRELHEKVWPY</sequence>
<dbReference type="GO" id="GO:0005739">
    <property type="term" value="C:mitochondrion"/>
    <property type="evidence" value="ECO:0007669"/>
    <property type="project" value="UniProtKB-SubCell"/>
</dbReference>
<evidence type="ECO:0000256" key="6">
    <source>
        <dbReference type="ARBA" id="ARBA00031849"/>
    </source>
</evidence>
<dbReference type="Proteomes" id="UP000068243">
    <property type="component" value="Unassembled WGS sequence"/>
</dbReference>
<dbReference type="Pfam" id="PF01636">
    <property type="entry name" value="APH"/>
    <property type="match status" value="1"/>
</dbReference>
<dbReference type="Gene3D" id="3.90.1200.10">
    <property type="match status" value="1"/>
</dbReference>
<dbReference type="PANTHER" id="PTHR36091:SF1">
    <property type="entry name" value="ALTERED INHERITANCE OF MITOCHONDRIA PROTEIN 9, MITOCHONDRIAL"/>
    <property type="match status" value="1"/>
</dbReference>
<evidence type="ECO:0000256" key="3">
    <source>
        <dbReference type="ARBA" id="ARBA00016197"/>
    </source>
</evidence>
<evidence type="ECO:0000259" key="7">
    <source>
        <dbReference type="Pfam" id="PF01636"/>
    </source>
</evidence>
<dbReference type="InterPro" id="IPR051035">
    <property type="entry name" value="Mito_inheritance_9"/>
</dbReference>
<dbReference type="AlphaFoldDB" id="A0A100IPE2"/>